<evidence type="ECO:0000256" key="1">
    <source>
        <dbReference type="SAM" id="MobiDB-lite"/>
    </source>
</evidence>
<dbReference type="RefSeq" id="WP_306876423.1">
    <property type="nucleotide sequence ID" value="NZ_JAUSRB010000005.1"/>
</dbReference>
<dbReference type="Proteomes" id="UP001230426">
    <property type="component" value="Unassembled WGS sequence"/>
</dbReference>
<feature type="region of interest" description="Disordered" evidence="1">
    <location>
        <begin position="1"/>
        <end position="42"/>
    </location>
</feature>
<organism evidence="2 3">
    <name type="scientific">Streptosporangium brasiliense</name>
    <dbReference type="NCBI Taxonomy" id="47480"/>
    <lineage>
        <taxon>Bacteria</taxon>
        <taxon>Bacillati</taxon>
        <taxon>Actinomycetota</taxon>
        <taxon>Actinomycetes</taxon>
        <taxon>Streptosporangiales</taxon>
        <taxon>Streptosporangiaceae</taxon>
        <taxon>Streptosporangium</taxon>
    </lineage>
</organism>
<proteinExistence type="predicted"/>
<dbReference type="EMBL" id="JAUSRB010000005">
    <property type="protein sequence ID" value="MDP9870472.1"/>
    <property type="molecule type" value="Genomic_DNA"/>
</dbReference>
<gene>
    <name evidence="2" type="ORF">J2S55_009810</name>
</gene>
<evidence type="ECO:0000313" key="3">
    <source>
        <dbReference type="Proteomes" id="UP001230426"/>
    </source>
</evidence>
<reference evidence="2 3" key="1">
    <citation type="submission" date="2023-07" db="EMBL/GenBank/DDBJ databases">
        <title>Sequencing the genomes of 1000 actinobacteria strains.</title>
        <authorList>
            <person name="Klenk H.-P."/>
        </authorList>
    </citation>
    <scope>NUCLEOTIDE SEQUENCE [LARGE SCALE GENOMIC DNA]</scope>
    <source>
        <strain evidence="2 3">DSM 44109</strain>
    </source>
</reference>
<evidence type="ECO:0008006" key="4">
    <source>
        <dbReference type="Google" id="ProtNLM"/>
    </source>
</evidence>
<sequence>MAQRGQWPAGANTPERKPYRCPGCGATSSTPINHDHSKPKKK</sequence>
<evidence type="ECO:0000313" key="2">
    <source>
        <dbReference type="EMBL" id="MDP9870472.1"/>
    </source>
</evidence>
<accession>A0ABT9RNP8</accession>
<name>A0ABT9RNP8_9ACTN</name>
<protein>
    <recommendedName>
        <fullName evidence="4">Rubredoxin</fullName>
    </recommendedName>
</protein>
<keyword evidence="3" id="KW-1185">Reference proteome</keyword>
<comment type="caution">
    <text evidence="2">The sequence shown here is derived from an EMBL/GenBank/DDBJ whole genome shotgun (WGS) entry which is preliminary data.</text>
</comment>